<dbReference type="OrthoDB" id="10437794at2759"/>
<dbReference type="HOGENOM" id="CLU_997433_0_0_1"/>
<accession>A0A074YN28</accession>
<protein>
    <submittedName>
        <fullName evidence="1">Uncharacterized protein</fullName>
    </submittedName>
</protein>
<proteinExistence type="predicted"/>
<dbReference type="EMBL" id="KL584751">
    <property type="protein sequence ID" value="KEQ99188.1"/>
    <property type="molecule type" value="Genomic_DNA"/>
</dbReference>
<dbReference type="RefSeq" id="XP_013347758.1">
    <property type="nucleotide sequence ID" value="XM_013492304.1"/>
</dbReference>
<evidence type="ECO:0000313" key="2">
    <source>
        <dbReference type="Proteomes" id="UP000030641"/>
    </source>
</evidence>
<gene>
    <name evidence="1" type="ORF">AUEXF2481DRAFT_404284</name>
</gene>
<dbReference type="Proteomes" id="UP000030641">
    <property type="component" value="Unassembled WGS sequence"/>
</dbReference>
<reference evidence="1 2" key="1">
    <citation type="journal article" date="2014" name="BMC Genomics">
        <title>Genome sequencing of four Aureobasidium pullulans varieties: biotechnological potential, stress tolerance, and description of new species.</title>
        <authorList>
            <person name="Gostin Ar C."/>
            <person name="Ohm R.A."/>
            <person name="Kogej T."/>
            <person name="Sonjak S."/>
            <person name="Turk M."/>
            <person name="Zajc J."/>
            <person name="Zalar P."/>
            <person name="Grube M."/>
            <person name="Sun H."/>
            <person name="Han J."/>
            <person name="Sharma A."/>
            <person name="Chiniquy J."/>
            <person name="Ngan C.Y."/>
            <person name="Lipzen A."/>
            <person name="Barry K."/>
            <person name="Grigoriev I.V."/>
            <person name="Gunde-Cimerman N."/>
        </authorList>
    </citation>
    <scope>NUCLEOTIDE SEQUENCE [LARGE SCALE GENOMIC DNA]</scope>
    <source>
        <strain evidence="1 2">EXF-2481</strain>
    </source>
</reference>
<keyword evidence="2" id="KW-1185">Reference proteome</keyword>
<dbReference type="InParanoid" id="A0A074YN28"/>
<dbReference type="GeneID" id="25366605"/>
<evidence type="ECO:0000313" key="1">
    <source>
        <dbReference type="EMBL" id="KEQ99188.1"/>
    </source>
</evidence>
<sequence length="279" mass="32083">MFFDHLRLRVINPEDERHMRDMETISLYESRGSVEYDYLKQCLHFMNITTSSRDGLRDCFELVECIDIFICACGIDIDALRHLLSDTYENGYSLCGLTIVNTRMFYGSAVDDGLLAKAGPRSLISAINSSVHKLEYIRLANIDYHDEDVQWPTHEEYGGLVFRKKDEMQGILSALHDSLPEEDQSAFQARAPTVQSLEDEDEDSNYSDTEARRWSDIADLLHENGMLWTDHAGTGHPKLQVREFLTVPWTLLPRFNQRTQSLGLQRAKEQRQLVISVTC</sequence>
<organism evidence="1 2">
    <name type="scientific">Aureobasidium subglaciale (strain EXF-2481)</name>
    <name type="common">Aureobasidium pullulans var. subglaciale</name>
    <dbReference type="NCBI Taxonomy" id="1043005"/>
    <lineage>
        <taxon>Eukaryota</taxon>
        <taxon>Fungi</taxon>
        <taxon>Dikarya</taxon>
        <taxon>Ascomycota</taxon>
        <taxon>Pezizomycotina</taxon>
        <taxon>Dothideomycetes</taxon>
        <taxon>Dothideomycetidae</taxon>
        <taxon>Dothideales</taxon>
        <taxon>Saccotheciaceae</taxon>
        <taxon>Aureobasidium</taxon>
    </lineage>
</organism>
<name>A0A074YN28_AURSE</name>
<dbReference type="AlphaFoldDB" id="A0A074YN28"/>